<gene>
    <name evidence="9" type="ORF">FMM02_00235</name>
</gene>
<dbReference type="OrthoDB" id="9813074at2"/>
<dbReference type="GO" id="GO:0016020">
    <property type="term" value="C:membrane"/>
    <property type="evidence" value="ECO:0007669"/>
    <property type="project" value="UniProtKB-SubCell"/>
</dbReference>
<name>A0A516INN3_9SPHN</name>
<dbReference type="RefSeq" id="WP_147492986.1">
    <property type="nucleotide sequence ID" value="NZ_CP041659.1"/>
</dbReference>
<comment type="subcellular location">
    <subcellularLocation>
        <location evidence="1">Membrane</location>
        <topology evidence="1">Multi-pass membrane protein</topology>
    </subcellularLocation>
</comment>
<dbReference type="GO" id="GO:0004252">
    <property type="term" value="F:serine-type endopeptidase activity"/>
    <property type="evidence" value="ECO:0007669"/>
    <property type="project" value="InterPro"/>
</dbReference>
<accession>A0A516INN3</accession>
<feature type="transmembrane region" description="Helical" evidence="7">
    <location>
        <begin position="87"/>
        <end position="111"/>
    </location>
</feature>
<protein>
    <submittedName>
        <fullName evidence="9">Rhomboid family intramembrane serine protease</fullName>
    </submittedName>
</protein>
<evidence type="ECO:0000256" key="4">
    <source>
        <dbReference type="ARBA" id="ARBA00022801"/>
    </source>
</evidence>
<evidence type="ECO:0000256" key="2">
    <source>
        <dbReference type="ARBA" id="ARBA00009045"/>
    </source>
</evidence>
<dbReference type="KEGG" id="sxa:FMM02_00235"/>
<evidence type="ECO:0000256" key="3">
    <source>
        <dbReference type="ARBA" id="ARBA00022692"/>
    </source>
</evidence>
<keyword evidence="9" id="KW-0645">Protease</keyword>
<keyword evidence="4" id="KW-0378">Hydrolase</keyword>
<dbReference type="Gene3D" id="1.20.1540.10">
    <property type="entry name" value="Rhomboid-like"/>
    <property type="match status" value="1"/>
</dbReference>
<dbReference type="InterPro" id="IPR050925">
    <property type="entry name" value="Rhomboid_protease_S54"/>
</dbReference>
<dbReference type="PANTHER" id="PTHR43731">
    <property type="entry name" value="RHOMBOID PROTEASE"/>
    <property type="match status" value="1"/>
</dbReference>
<keyword evidence="3 7" id="KW-0812">Transmembrane</keyword>
<comment type="similarity">
    <text evidence="2">Belongs to the peptidase S54 family.</text>
</comment>
<evidence type="ECO:0000256" key="1">
    <source>
        <dbReference type="ARBA" id="ARBA00004141"/>
    </source>
</evidence>
<feature type="transmembrane region" description="Helical" evidence="7">
    <location>
        <begin position="117"/>
        <end position="136"/>
    </location>
</feature>
<keyword evidence="6 7" id="KW-0472">Membrane</keyword>
<dbReference type="Pfam" id="PF01694">
    <property type="entry name" value="Rhomboid"/>
    <property type="match status" value="1"/>
</dbReference>
<feature type="transmembrane region" description="Helical" evidence="7">
    <location>
        <begin position="57"/>
        <end position="80"/>
    </location>
</feature>
<evidence type="ECO:0000313" key="9">
    <source>
        <dbReference type="EMBL" id="QDP18523.1"/>
    </source>
</evidence>
<evidence type="ECO:0000256" key="5">
    <source>
        <dbReference type="ARBA" id="ARBA00022989"/>
    </source>
</evidence>
<keyword evidence="5 7" id="KW-1133">Transmembrane helix</keyword>
<reference evidence="9 10" key="1">
    <citation type="submission" date="2019-07" db="EMBL/GenBank/DDBJ databases">
        <title>Sphingomonas AE3 Genome sequencing and assembly.</title>
        <authorList>
            <person name="Kim H."/>
        </authorList>
    </citation>
    <scope>NUCLEOTIDE SEQUENCE [LARGE SCALE GENOMIC DNA]</scope>
    <source>
        <strain evidence="9 10">AE3</strain>
    </source>
</reference>
<dbReference type="Proteomes" id="UP000321857">
    <property type="component" value="Chromosome"/>
</dbReference>
<dbReference type="SUPFAM" id="SSF144091">
    <property type="entry name" value="Rhomboid-like"/>
    <property type="match status" value="1"/>
</dbReference>
<feature type="transmembrane region" description="Helical" evidence="7">
    <location>
        <begin position="177"/>
        <end position="196"/>
    </location>
</feature>
<feature type="domain" description="Peptidase S54 rhomboid" evidence="8">
    <location>
        <begin position="54"/>
        <end position="197"/>
    </location>
</feature>
<sequence>MLRLKSATVGIGLVTLATSLLALFGGLGLFVTSFGFIPARLSGLIHWPDALPAWITPLSSALIHGGWTHLIVNMAMLLFIGAHVERIIGGAGLLMAYVVGALVAALSQYAVDPSSPVPMVGASGAISALFGLYALFYGRQKRLLSSAVLNRAMHVAWLLATWIVLQWMAGMIAGAEGVMLATPAHIGGFIAGLLLHRPLLMWRYRKA</sequence>
<evidence type="ECO:0000313" key="10">
    <source>
        <dbReference type="Proteomes" id="UP000321857"/>
    </source>
</evidence>
<dbReference type="EMBL" id="CP041659">
    <property type="protein sequence ID" value="QDP18523.1"/>
    <property type="molecule type" value="Genomic_DNA"/>
</dbReference>
<proteinExistence type="inferred from homology"/>
<evidence type="ECO:0000256" key="7">
    <source>
        <dbReference type="SAM" id="Phobius"/>
    </source>
</evidence>
<dbReference type="InterPro" id="IPR035952">
    <property type="entry name" value="Rhomboid-like_sf"/>
</dbReference>
<keyword evidence="10" id="KW-1185">Reference proteome</keyword>
<feature type="transmembrane region" description="Helical" evidence="7">
    <location>
        <begin position="12"/>
        <end position="37"/>
    </location>
</feature>
<evidence type="ECO:0000256" key="6">
    <source>
        <dbReference type="ARBA" id="ARBA00023136"/>
    </source>
</evidence>
<dbReference type="AlphaFoldDB" id="A0A516INN3"/>
<dbReference type="GO" id="GO:0006508">
    <property type="term" value="P:proteolysis"/>
    <property type="evidence" value="ECO:0007669"/>
    <property type="project" value="UniProtKB-KW"/>
</dbReference>
<evidence type="ECO:0000259" key="8">
    <source>
        <dbReference type="Pfam" id="PF01694"/>
    </source>
</evidence>
<feature type="transmembrane region" description="Helical" evidence="7">
    <location>
        <begin position="148"/>
        <end position="165"/>
    </location>
</feature>
<organism evidence="9 10">
    <name type="scientific">Sphingomonas xanthus</name>
    <dbReference type="NCBI Taxonomy" id="2594473"/>
    <lineage>
        <taxon>Bacteria</taxon>
        <taxon>Pseudomonadati</taxon>
        <taxon>Pseudomonadota</taxon>
        <taxon>Alphaproteobacteria</taxon>
        <taxon>Sphingomonadales</taxon>
        <taxon>Sphingomonadaceae</taxon>
        <taxon>Sphingomonas</taxon>
    </lineage>
</organism>
<dbReference type="InterPro" id="IPR022764">
    <property type="entry name" value="Peptidase_S54_rhomboid_dom"/>
</dbReference>
<dbReference type="PANTHER" id="PTHR43731:SF14">
    <property type="entry name" value="PRESENILIN-ASSOCIATED RHOMBOID-LIKE PROTEIN, MITOCHONDRIAL"/>
    <property type="match status" value="1"/>
</dbReference>